<dbReference type="Pfam" id="PF07866">
    <property type="entry name" value="DUF1653"/>
    <property type="match status" value="1"/>
</dbReference>
<dbReference type="KEGG" id="vg:28801679"/>
<evidence type="ECO:0000259" key="1">
    <source>
        <dbReference type="Pfam" id="PF07866"/>
    </source>
</evidence>
<dbReference type="Gene3D" id="2.30.30.320">
    <property type="entry name" value="DUF1653-like domain"/>
    <property type="match status" value="1"/>
</dbReference>
<feature type="domain" description="DUF1653" evidence="1">
    <location>
        <begin position="59"/>
        <end position="103"/>
    </location>
</feature>
<dbReference type="InterPro" id="IPR037135">
    <property type="entry name" value="DUF1653-like_dom_sf"/>
</dbReference>
<dbReference type="OrthoDB" id="27675at10239"/>
<dbReference type="EMBL" id="KU253712">
    <property type="protein sequence ID" value="AMB18600.1"/>
    <property type="molecule type" value="Genomic_DNA"/>
</dbReference>
<dbReference type="RefSeq" id="YP_009274724.1">
    <property type="nucleotide sequence ID" value="NC_030920.1"/>
</dbReference>
<dbReference type="GeneID" id="28801679"/>
<evidence type="ECO:0000313" key="2">
    <source>
        <dbReference type="EMBL" id="AMB18600.1"/>
    </source>
</evidence>
<name>A0A0Y0C4Z5_9CAUD</name>
<evidence type="ECO:0000313" key="3">
    <source>
        <dbReference type="Proteomes" id="UP000204502"/>
    </source>
</evidence>
<proteinExistence type="predicted"/>
<protein>
    <recommendedName>
        <fullName evidence="1">DUF1653 domain-containing protein</fullName>
    </recommendedName>
</protein>
<keyword evidence="3" id="KW-1185">Reference proteome</keyword>
<dbReference type="InterPro" id="IPR023387">
    <property type="entry name" value="DUF1653-like_dom"/>
</dbReference>
<dbReference type="Proteomes" id="UP000204502">
    <property type="component" value="Segment"/>
</dbReference>
<gene>
    <name evidence="2" type="ORF">Eldridge_017</name>
</gene>
<organism evidence="2 3">
    <name type="scientific">Bacillus phage Eldridge</name>
    <dbReference type="NCBI Taxonomy" id="1776293"/>
    <lineage>
        <taxon>Viruses</taxon>
        <taxon>Duplodnaviria</taxon>
        <taxon>Heunggongvirae</taxon>
        <taxon>Uroviricota</taxon>
        <taxon>Caudoviricetes</taxon>
        <taxon>Herelleviridae</taxon>
        <taxon>Bastillevirinae</taxon>
        <taxon>Eldridgevirus</taxon>
        <taxon>Eldridgevirus eldridge</taxon>
    </lineage>
</organism>
<accession>A0A0Y0C4Z5</accession>
<sequence length="108" mass="12198">MKKGDVYRHYKGGTYTYLGLVVPKAENHGGAALTSHELPATHTETGARVDVVRAVFTRAYIADIEEPCVLYKDTKDGRLFVRPVDMFFDHVLEDGQPVDKRFKLLEQS</sequence>
<reference evidence="2 3" key="1">
    <citation type="journal article" date="2016" name="Genome Announc.">
        <title>Complete Genome Sequence of Bacillus megaterium Bacteriophage Eldridge.</title>
        <authorList>
            <person name="Reveille A.M."/>
            <person name="Eldridge K.A."/>
            <person name="Temple L.M."/>
        </authorList>
    </citation>
    <scope>NUCLEOTIDE SEQUENCE [LARGE SCALE GENOMIC DNA]</scope>
</reference>